<dbReference type="PANTHER" id="PTHR21600:SF44">
    <property type="entry name" value="RIBOSOMAL LARGE SUBUNIT PSEUDOURIDINE SYNTHASE D"/>
    <property type="match status" value="1"/>
</dbReference>
<dbReference type="InterPro" id="IPR002942">
    <property type="entry name" value="S4_RNA-bd"/>
</dbReference>
<evidence type="ECO:0000256" key="3">
    <source>
        <dbReference type="ARBA" id="ARBA00023235"/>
    </source>
</evidence>
<dbReference type="InterPro" id="IPR036986">
    <property type="entry name" value="S4_RNA-bd_sf"/>
</dbReference>
<comment type="catalytic activity">
    <reaction evidence="8">
        <text>a uridine in RNA = a pseudouridine in RNA</text>
        <dbReference type="Rhea" id="RHEA:48348"/>
        <dbReference type="Rhea" id="RHEA-COMP:12068"/>
        <dbReference type="Rhea" id="RHEA-COMP:12069"/>
        <dbReference type="ChEBI" id="CHEBI:65314"/>
        <dbReference type="ChEBI" id="CHEBI:65315"/>
    </reaction>
</comment>
<evidence type="ECO:0000256" key="5">
    <source>
        <dbReference type="ARBA" id="ARBA00056072"/>
    </source>
</evidence>
<feature type="active site" evidence="6">
    <location>
        <position position="161"/>
    </location>
</feature>
<dbReference type="Gene3D" id="3.30.2350.10">
    <property type="entry name" value="Pseudouridine synthase"/>
    <property type="match status" value="1"/>
</dbReference>
<dbReference type="Pfam" id="PF01479">
    <property type="entry name" value="S4"/>
    <property type="match status" value="1"/>
</dbReference>
<dbReference type="Gene3D" id="3.10.290.10">
    <property type="entry name" value="RNA-binding S4 domain"/>
    <property type="match status" value="1"/>
</dbReference>
<organism evidence="10 11">
    <name type="scientific">Snodgrassella alvi</name>
    <dbReference type="NCBI Taxonomy" id="1196083"/>
    <lineage>
        <taxon>Bacteria</taxon>
        <taxon>Pseudomonadati</taxon>
        <taxon>Pseudomonadota</taxon>
        <taxon>Betaproteobacteria</taxon>
        <taxon>Neisseriales</taxon>
        <taxon>Neisseriaceae</taxon>
        <taxon>Snodgrassella</taxon>
    </lineage>
</organism>
<keyword evidence="11" id="KW-1185">Reference proteome</keyword>
<dbReference type="SMART" id="SM00363">
    <property type="entry name" value="S4"/>
    <property type="match status" value="1"/>
</dbReference>
<dbReference type="CDD" id="cd02869">
    <property type="entry name" value="PseudoU_synth_RluA_like"/>
    <property type="match status" value="1"/>
</dbReference>
<evidence type="ECO:0000313" key="11">
    <source>
        <dbReference type="Proteomes" id="UP000230202"/>
    </source>
</evidence>
<accession>A0A2N9X4S0</accession>
<evidence type="ECO:0000256" key="8">
    <source>
        <dbReference type="RuleBase" id="RU362028"/>
    </source>
</evidence>
<evidence type="ECO:0000256" key="1">
    <source>
        <dbReference type="ARBA" id="ARBA00010876"/>
    </source>
</evidence>
<dbReference type="FunFam" id="3.30.2350.10:FF:000006">
    <property type="entry name" value="Pseudouridine synthase"/>
    <property type="match status" value="1"/>
</dbReference>
<dbReference type="PROSITE" id="PS50889">
    <property type="entry name" value="S4"/>
    <property type="match status" value="1"/>
</dbReference>
<evidence type="ECO:0000256" key="7">
    <source>
        <dbReference type="PROSITE-ProRule" id="PRU00182"/>
    </source>
</evidence>
<dbReference type="InterPro" id="IPR006225">
    <property type="entry name" value="PsdUridine_synth_RluC/D"/>
</dbReference>
<feature type="domain" description="RNA-binding S4" evidence="9">
    <location>
        <begin position="40"/>
        <end position="105"/>
    </location>
</feature>
<dbReference type="InterPro" id="IPR006224">
    <property type="entry name" value="PsdUridine_synth_RluA-like_CS"/>
</dbReference>
<dbReference type="Proteomes" id="UP000230202">
    <property type="component" value="Unassembled WGS sequence"/>
</dbReference>
<comment type="function">
    <text evidence="5">Responsible for synthesis of pseudouridine from uracil at positions 1911, 1915 and 1917 in 23S ribosomal RNA.</text>
</comment>
<dbReference type="CDD" id="cd00165">
    <property type="entry name" value="S4"/>
    <property type="match status" value="1"/>
</dbReference>
<sequence length="374" mass="41755">MKDTSLLENDDDYNDDLPFAADEAAQSYKNWTVPNELAGLRLDAALAKLAPEFSRSRLTAWIRENHVTVNGHIVPPKYKLIGGETIQVAIQQDESQLAFTPEAMALNIIYEDDSVLVLNKPAGLVVHPAAGNWQGTLLNGLLAYCPALAQVPRAGIVHRLDKDTSGLMVVAKTVPAQTHLVRQLQARTVKRTYRAVADGIVPYDGKIETLIGRDPHNRTRMAVVPFGGKEAITHVKVLERYADFSYIECQLETGRTHQIRVHMKAAGHPLAGDPLYGNPRHPATTEAKAAIKAMARQALHAYRLSFIHPQTQEKVQFEASLPEDIYHLLSVLRLQAGMDSAIKNADEWQKRLTDDEDEDWDDDDYDVDVIYIRE</sequence>
<dbReference type="InterPro" id="IPR020103">
    <property type="entry name" value="PsdUridine_synth_cat_dom_sf"/>
</dbReference>
<dbReference type="GO" id="GO:0003723">
    <property type="term" value="F:RNA binding"/>
    <property type="evidence" value="ECO:0007669"/>
    <property type="project" value="UniProtKB-KW"/>
</dbReference>
<dbReference type="EC" id="5.4.99.-" evidence="8"/>
<dbReference type="AlphaFoldDB" id="A0A2N9X4S0"/>
<evidence type="ECO:0000256" key="2">
    <source>
        <dbReference type="ARBA" id="ARBA00022884"/>
    </source>
</evidence>
<dbReference type="SUPFAM" id="SSF55174">
    <property type="entry name" value="Alpha-L RNA-binding motif"/>
    <property type="match status" value="1"/>
</dbReference>
<dbReference type="Pfam" id="PF00849">
    <property type="entry name" value="PseudoU_synth_2"/>
    <property type="match status" value="1"/>
</dbReference>
<dbReference type="InterPro" id="IPR006145">
    <property type="entry name" value="PsdUridine_synth_RsuA/RluA"/>
</dbReference>
<dbReference type="RefSeq" id="WP_100152196.1">
    <property type="nucleotide sequence ID" value="NZ_MEIL01000029.1"/>
</dbReference>
<dbReference type="PROSITE" id="PS01129">
    <property type="entry name" value="PSI_RLU"/>
    <property type="match status" value="1"/>
</dbReference>
<dbReference type="PANTHER" id="PTHR21600">
    <property type="entry name" value="MITOCHONDRIAL RNA PSEUDOURIDINE SYNTHASE"/>
    <property type="match status" value="1"/>
</dbReference>
<comment type="caution">
    <text evidence="10">The sequence shown here is derived from an EMBL/GenBank/DDBJ whole genome shotgun (WGS) entry which is preliminary data.</text>
</comment>
<gene>
    <name evidence="10" type="ORF">BHC54_06340</name>
</gene>
<reference evidence="10" key="1">
    <citation type="journal article" date="2017" name="MBio">
        <title>Type VI secretion-mediated competition in the bee gut microbiome.</title>
        <authorList>
            <person name="Steele M.I."/>
            <person name="Kwong W.K."/>
            <person name="Powell J.E."/>
            <person name="Whiteley M."/>
            <person name="Moran N.A."/>
        </authorList>
    </citation>
    <scope>NUCLEOTIDE SEQUENCE [LARGE SCALE GENOMIC DNA]</scope>
    <source>
        <strain evidence="10">WkB273</strain>
    </source>
</reference>
<evidence type="ECO:0000313" key="10">
    <source>
        <dbReference type="EMBL" id="PIT38173.1"/>
    </source>
</evidence>
<dbReference type="InterPro" id="IPR050188">
    <property type="entry name" value="RluA_PseudoU_synthase"/>
</dbReference>
<protein>
    <recommendedName>
        <fullName evidence="8">Pseudouridine synthase</fullName>
        <ecNumber evidence="8">5.4.99.-</ecNumber>
    </recommendedName>
</protein>
<keyword evidence="2 7" id="KW-0694">RNA-binding</keyword>
<dbReference type="SUPFAM" id="SSF55120">
    <property type="entry name" value="Pseudouridine synthase"/>
    <property type="match status" value="1"/>
</dbReference>
<dbReference type="NCBIfam" id="NF008385">
    <property type="entry name" value="PRK11180.1"/>
    <property type="match status" value="1"/>
</dbReference>
<keyword evidence="3 8" id="KW-0413">Isomerase</keyword>
<dbReference type="GO" id="GO:0000455">
    <property type="term" value="P:enzyme-directed rRNA pseudouridine synthesis"/>
    <property type="evidence" value="ECO:0007669"/>
    <property type="project" value="TreeGrafter"/>
</dbReference>
<evidence type="ECO:0000259" key="9">
    <source>
        <dbReference type="SMART" id="SM00363"/>
    </source>
</evidence>
<proteinExistence type="inferred from homology"/>
<evidence type="ECO:0000256" key="4">
    <source>
        <dbReference type="ARBA" id="ARBA00036882"/>
    </source>
</evidence>
<comment type="similarity">
    <text evidence="1 8">Belongs to the pseudouridine synthase RluA family.</text>
</comment>
<evidence type="ECO:0000256" key="6">
    <source>
        <dbReference type="PIRSR" id="PIRSR606225-1"/>
    </source>
</evidence>
<dbReference type="EMBL" id="MEIL01000029">
    <property type="protein sequence ID" value="PIT38173.1"/>
    <property type="molecule type" value="Genomic_DNA"/>
</dbReference>
<dbReference type="GO" id="GO:0160140">
    <property type="term" value="F:23S rRNA pseudouridine(1911/1915/1917) synthase activity"/>
    <property type="evidence" value="ECO:0007669"/>
    <property type="project" value="UniProtKB-EC"/>
</dbReference>
<dbReference type="NCBIfam" id="TIGR00005">
    <property type="entry name" value="rluA_subfam"/>
    <property type="match status" value="1"/>
</dbReference>
<comment type="catalytic activity">
    <reaction evidence="4">
        <text>uridine(1911/1915/1917) in 23S rRNA = pseudouridine(1911/1915/1917) in 23S rRNA</text>
        <dbReference type="Rhea" id="RHEA:42524"/>
        <dbReference type="Rhea" id="RHEA-COMP:10097"/>
        <dbReference type="Rhea" id="RHEA-COMP:10098"/>
        <dbReference type="ChEBI" id="CHEBI:65314"/>
        <dbReference type="ChEBI" id="CHEBI:65315"/>
        <dbReference type="EC" id="5.4.99.23"/>
    </reaction>
</comment>
<name>A0A2N9X4S0_9NEIS</name>